<dbReference type="InterPro" id="IPR009465">
    <property type="entry name" value="Spondin_N"/>
</dbReference>
<comment type="caution">
    <text evidence="2">The sequence shown here is derived from an EMBL/GenBank/DDBJ whole genome shotgun (WGS) entry which is preliminary data.</text>
</comment>
<dbReference type="Pfam" id="PF06468">
    <property type="entry name" value="Spond_N"/>
    <property type="match status" value="1"/>
</dbReference>
<name>A0A8J4YAZ5_CHIOP</name>
<sequence length="211" mass="24066">MFQKGTKDQEKFPPSRKCLEQHIKRAHHQAQVWFQADVPIPEIESPIGSGWYEDATRRLHPHVSVDDPLPNEFTDISNINLRPVHVLTLPADLTSQKYYTICSGLRHKVSLVSKIVPSPDWFVGVDSFDLCEDGNWVDNVKIQAFRELEGRAQNRSRTEGRKGKDEDMCDPMSSMSSWDMSYISAIVDPVVLARDLDLDMSYCGPQFSNDQ</sequence>
<gene>
    <name evidence="2" type="primary">Spon2</name>
    <name evidence="2" type="ORF">GWK47_005381</name>
</gene>
<dbReference type="EMBL" id="JACEEZ010007658">
    <property type="protein sequence ID" value="KAG0723832.1"/>
    <property type="molecule type" value="Genomic_DNA"/>
</dbReference>
<organism evidence="2 3">
    <name type="scientific">Chionoecetes opilio</name>
    <name type="common">Atlantic snow crab</name>
    <name type="synonym">Cancer opilio</name>
    <dbReference type="NCBI Taxonomy" id="41210"/>
    <lineage>
        <taxon>Eukaryota</taxon>
        <taxon>Metazoa</taxon>
        <taxon>Ecdysozoa</taxon>
        <taxon>Arthropoda</taxon>
        <taxon>Crustacea</taxon>
        <taxon>Multicrustacea</taxon>
        <taxon>Malacostraca</taxon>
        <taxon>Eumalacostraca</taxon>
        <taxon>Eucarida</taxon>
        <taxon>Decapoda</taxon>
        <taxon>Pleocyemata</taxon>
        <taxon>Brachyura</taxon>
        <taxon>Eubrachyura</taxon>
        <taxon>Majoidea</taxon>
        <taxon>Majidae</taxon>
        <taxon>Chionoecetes</taxon>
    </lineage>
</organism>
<accession>A0A8J4YAZ5</accession>
<reference evidence="2" key="1">
    <citation type="submission" date="2020-07" db="EMBL/GenBank/DDBJ databases">
        <title>The High-quality genome of the commercially important snow crab, Chionoecetes opilio.</title>
        <authorList>
            <person name="Jeong J.-H."/>
            <person name="Ryu S."/>
        </authorList>
    </citation>
    <scope>NUCLEOTIDE SEQUENCE</scope>
    <source>
        <strain evidence="2">MADBK_172401_WGS</strain>
        <tissue evidence="2">Digestive gland</tissue>
    </source>
</reference>
<keyword evidence="3" id="KW-1185">Reference proteome</keyword>
<dbReference type="PROSITE" id="PS51020">
    <property type="entry name" value="SPONDIN"/>
    <property type="match status" value="1"/>
</dbReference>
<evidence type="ECO:0000313" key="3">
    <source>
        <dbReference type="Proteomes" id="UP000770661"/>
    </source>
</evidence>
<dbReference type="AlphaFoldDB" id="A0A8J4YAZ5"/>
<feature type="domain" description="Spondin" evidence="1">
    <location>
        <begin position="1"/>
        <end position="189"/>
    </location>
</feature>
<dbReference type="Gene3D" id="2.60.40.2130">
    <property type="entry name" value="F-spondin domain"/>
    <property type="match status" value="1"/>
</dbReference>
<dbReference type="InterPro" id="IPR038678">
    <property type="entry name" value="Spondin_N_sf"/>
</dbReference>
<dbReference type="OrthoDB" id="6090599at2759"/>
<evidence type="ECO:0000313" key="2">
    <source>
        <dbReference type="EMBL" id="KAG0723832.1"/>
    </source>
</evidence>
<evidence type="ECO:0000259" key="1">
    <source>
        <dbReference type="PROSITE" id="PS51020"/>
    </source>
</evidence>
<dbReference type="Proteomes" id="UP000770661">
    <property type="component" value="Unassembled WGS sequence"/>
</dbReference>
<proteinExistence type="predicted"/>
<protein>
    <submittedName>
        <fullName evidence="2">Spondin-2</fullName>
    </submittedName>
</protein>